<reference evidence="1 2" key="1">
    <citation type="submission" date="2019-03" db="EMBL/GenBank/DDBJ databases">
        <title>Draft genome sequences of novel Actinobacteria.</title>
        <authorList>
            <person name="Sahin N."/>
            <person name="Ay H."/>
            <person name="Saygin H."/>
        </authorList>
    </citation>
    <scope>NUCLEOTIDE SEQUENCE [LARGE SCALE GENOMIC DNA]</scope>
    <source>
        <strain evidence="1 2">5K138</strain>
    </source>
</reference>
<organism evidence="1 2">
    <name type="scientific">Jiangella asiatica</name>
    <dbReference type="NCBI Taxonomy" id="2530372"/>
    <lineage>
        <taxon>Bacteria</taxon>
        <taxon>Bacillati</taxon>
        <taxon>Actinomycetota</taxon>
        <taxon>Actinomycetes</taxon>
        <taxon>Jiangellales</taxon>
        <taxon>Jiangellaceae</taxon>
        <taxon>Jiangella</taxon>
    </lineage>
</organism>
<accession>A0A4R5CPF8</accession>
<keyword evidence="2" id="KW-1185">Reference proteome</keyword>
<dbReference type="InParanoid" id="A0A4R5CPF8"/>
<dbReference type="OrthoDB" id="5582316at2"/>
<gene>
    <name evidence="1" type="ORF">E1269_24685</name>
</gene>
<proteinExistence type="predicted"/>
<evidence type="ECO:0000313" key="2">
    <source>
        <dbReference type="Proteomes" id="UP000294739"/>
    </source>
</evidence>
<dbReference type="SUPFAM" id="SSF53850">
    <property type="entry name" value="Periplasmic binding protein-like II"/>
    <property type="match status" value="1"/>
</dbReference>
<dbReference type="Gene3D" id="3.40.190.10">
    <property type="entry name" value="Periplasmic binding protein-like II"/>
    <property type="match status" value="2"/>
</dbReference>
<dbReference type="RefSeq" id="WP_131899566.1">
    <property type="nucleotide sequence ID" value="NZ_SMKZ01000047.1"/>
</dbReference>
<name>A0A4R5CPF8_9ACTN</name>
<protein>
    <submittedName>
        <fullName evidence="1">Uncharacterized protein</fullName>
    </submittedName>
</protein>
<sequence>MTDRAEPPRYPQRRPRAASVRSRLMLEVASELVGTRSWPHQQVRVDMRAPGAADWATSLFASDGVDAVEAVLSGASLVAIINPATAVQPALLRLDGTTGDELAAIATVPSYDQLGLAVPRALGLGTLDDLVAAAPALRLSLRGNRPNHLVHLVLDDTLRAGGASVADLESWGGTVRYDNGLPHASVRAGLLRGGAVDAVFDEGVYNWVELATDAGLSFLDVPDDAMARLTVLGYRRGWLRRQRYPALAADVATVDFSGFLIFTRADAAGGAVGGFCEALVAARDRIAWQGGSTLPLERMCADAVDAPLPIPFHPAAEAVWRRHGLL</sequence>
<dbReference type="EMBL" id="SMKZ01000047">
    <property type="protein sequence ID" value="TDE00661.1"/>
    <property type="molecule type" value="Genomic_DNA"/>
</dbReference>
<comment type="caution">
    <text evidence="1">The sequence shown here is derived from an EMBL/GenBank/DDBJ whole genome shotgun (WGS) entry which is preliminary data.</text>
</comment>
<dbReference type="Proteomes" id="UP000294739">
    <property type="component" value="Unassembled WGS sequence"/>
</dbReference>
<evidence type="ECO:0000313" key="1">
    <source>
        <dbReference type="EMBL" id="TDE00661.1"/>
    </source>
</evidence>
<dbReference type="AlphaFoldDB" id="A0A4R5CPF8"/>